<dbReference type="Gene3D" id="3.60.21.10">
    <property type="match status" value="1"/>
</dbReference>
<evidence type="ECO:0000256" key="14">
    <source>
        <dbReference type="SAM" id="MobiDB-lite"/>
    </source>
</evidence>
<dbReference type="EC" id="3.1.3.16" evidence="13"/>
<evidence type="ECO:0000256" key="11">
    <source>
        <dbReference type="ARBA" id="ARBA00047761"/>
    </source>
</evidence>
<accession>A0A371DA58</accession>
<proteinExistence type="inferred from homology"/>
<dbReference type="SMART" id="SM00156">
    <property type="entry name" value="PP2Ac"/>
    <property type="match status" value="1"/>
</dbReference>
<comment type="catalytic activity">
    <reaction evidence="11">
        <text>O-phospho-L-seryl-[protein] + H2O = L-seryl-[protein] + phosphate</text>
        <dbReference type="Rhea" id="RHEA:20629"/>
        <dbReference type="Rhea" id="RHEA-COMP:9863"/>
        <dbReference type="Rhea" id="RHEA-COMP:11604"/>
        <dbReference type="ChEBI" id="CHEBI:15377"/>
        <dbReference type="ChEBI" id="CHEBI:29999"/>
        <dbReference type="ChEBI" id="CHEBI:43474"/>
        <dbReference type="ChEBI" id="CHEBI:83421"/>
        <dbReference type="EC" id="3.1.3.16"/>
    </reaction>
</comment>
<evidence type="ECO:0000256" key="13">
    <source>
        <dbReference type="RuleBase" id="RU004273"/>
    </source>
</evidence>
<feature type="region of interest" description="Disordered" evidence="14">
    <location>
        <begin position="419"/>
        <end position="456"/>
    </location>
</feature>
<keyword evidence="8" id="KW-0112">Calmodulin-binding</keyword>
<evidence type="ECO:0000313" key="16">
    <source>
        <dbReference type="EMBL" id="RDX49372.1"/>
    </source>
</evidence>
<feature type="domain" description="Serine/threonine specific protein phosphatases" evidence="15">
    <location>
        <begin position="176"/>
        <end position="181"/>
    </location>
</feature>
<evidence type="ECO:0000256" key="4">
    <source>
        <dbReference type="ARBA" id="ARBA00011112"/>
    </source>
</evidence>
<keyword evidence="5" id="KW-0479">Metal-binding</keyword>
<dbReference type="EMBL" id="KZ857405">
    <property type="protein sequence ID" value="RDX49372.1"/>
    <property type="molecule type" value="Genomic_DNA"/>
</dbReference>
<dbReference type="GO" id="GO:0033192">
    <property type="term" value="F:calmodulin-dependent protein phosphatase activity"/>
    <property type="evidence" value="ECO:0007669"/>
    <property type="project" value="InterPro"/>
</dbReference>
<dbReference type="OrthoDB" id="5593063at2759"/>
<dbReference type="Proteomes" id="UP000256964">
    <property type="component" value="Unassembled WGS sequence"/>
</dbReference>
<evidence type="ECO:0000256" key="10">
    <source>
        <dbReference type="ARBA" id="ARBA00023004"/>
    </source>
</evidence>
<name>A0A371DA58_9APHY</name>
<evidence type="ECO:0000256" key="3">
    <source>
        <dbReference type="ARBA" id="ARBA00009905"/>
    </source>
</evidence>
<comment type="cofactor">
    <cofactor evidence="2">
        <name>Fe(3+)</name>
        <dbReference type="ChEBI" id="CHEBI:29034"/>
    </cofactor>
</comment>
<dbReference type="InterPro" id="IPR041751">
    <property type="entry name" value="MPP_PP2B"/>
</dbReference>
<dbReference type="SUPFAM" id="SSF56300">
    <property type="entry name" value="Metallo-dependent phosphatases"/>
    <property type="match status" value="1"/>
</dbReference>
<gene>
    <name evidence="16" type="ORF">OH76DRAFT_1515727</name>
</gene>
<dbReference type="PROSITE" id="PS00125">
    <property type="entry name" value="SER_THR_PHOSPHATASE"/>
    <property type="match status" value="1"/>
</dbReference>
<evidence type="ECO:0000256" key="12">
    <source>
        <dbReference type="ARBA" id="ARBA00048336"/>
    </source>
</evidence>
<dbReference type="InterPro" id="IPR006186">
    <property type="entry name" value="Ser/Thr-sp_prot-phosphatase"/>
</dbReference>
<dbReference type="STRING" id="139420.A0A371DA58"/>
<dbReference type="InterPro" id="IPR004843">
    <property type="entry name" value="Calcineurin-like_PHP"/>
</dbReference>
<feature type="region of interest" description="Disordered" evidence="14">
    <location>
        <begin position="26"/>
        <end position="49"/>
    </location>
</feature>
<evidence type="ECO:0000259" key="15">
    <source>
        <dbReference type="PROSITE" id="PS00125"/>
    </source>
</evidence>
<dbReference type="GO" id="GO:0005516">
    <property type="term" value="F:calmodulin binding"/>
    <property type="evidence" value="ECO:0007669"/>
    <property type="project" value="UniProtKB-KW"/>
</dbReference>
<sequence length="633" mass="71304">MSRAGSGTGYYPNAYYEAAQKQSVVVPPTVPSPTRNLQERQAPDITPPASHIPSDEAFYVLDPHTGRHRPNVDLLRQHFFHEGRLSQEQALFILEQATDLMTREPNMLQVPSPVTVCGDIHGQYYDLMKVFEVGGSFDENNYLFLGDYVDRGCFGIECLLYLYALKLCYPNRMFLLRGNHECRHLTEYFTFKRECLHKYSAEVYDACIKSFQALPVTALVDRKFFCVHGGISPELDTLRDIDLVDRFQEPASKGLLCDLLWADPIPNFGHEHDPTPERPHGLPPGVPFVDNHTRGCSYYFTYEAACKFLERNQLLGIFRGHEAQDAGYTMHRKTPTKKFPSVITIFSAPNYLDVYHNRGAVIKYKNRNITIRQYNATSHPYWLPNFMDAFTWSLPFVGAKITEMLLAILSVCSDQELGSVSSEEEDAERARALNDSDSEEGDETRTVTDLSPNEISERRQEIKNKILAVGRMQRIFQLLREEAENATELAPAPGAEGAEPPTMWPGGFHPSGAPDALGVHGQQVRRMIRTFSDARASDRANERMPQYDYTQQPVLPLVPVPSMRIPGLALAAGAEGEGADGDDNRRNMEELIKKALEEEGLGDGGMVERLADRIARGRRGARPRGLKRFETAP</sequence>
<comment type="catalytic activity">
    <reaction evidence="12 13">
        <text>O-phospho-L-threonyl-[protein] + H2O = L-threonyl-[protein] + phosphate</text>
        <dbReference type="Rhea" id="RHEA:47004"/>
        <dbReference type="Rhea" id="RHEA-COMP:11060"/>
        <dbReference type="Rhea" id="RHEA-COMP:11605"/>
        <dbReference type="ChEBI" id="CHEBI:15377"/>
        <dbReference type="ChEBI" id="CHEBI:30013"/>
        <dbReference type="ChEBI" id="CHEBI:43474"/>
        <dbReference type="ChEBI" id="CHEBI:61977"/>
        <dbReference type="EC" id="3.1.3.16"/>
    </reaction>
</comment>
<keyword evidence="10" id="KW-0408">Iron</keyword>
<dbReference type="AlphaFoldDB" id="A0A371DA58"/>
<evidence type="ECO:0000256" key="1">
    <source>
        <dbReference type="ARBA" id="ARBA00001947"/>
    </source>
</evidence>
<dbReference type="PANTHER" id="PTHR45673">
    <property type="entry name" value="SERINE/THREONINE-PROTEIN PHOSPHATASE 2B CATALYTIC SUBUNIT 1-RELATED"/>
    <property type="match status" value="1"/>
</dbReference>
<dbReference type="Pfam" id="PF00149">
    <property type="entry name" value="Metallophos"/>
    <property type="match status" value="1"/>
</dbReference>
<evidence type="ECO:0000256" key="2">
    <source>
        <dbReference type="ARBA" id="ARBA00001965"/>
    </source>
</evidence>
<dbReference type="GO" id="GO:0097720">
    <property type="term" value="P:calcineurin-mediated signaling"/>
    <property type="evidence" value="ECO:0007669"/>
    <property type="project" value="InterPro"/>
</dbReference>
<reference evidence="16 17" key="1">
    <citation type="journal article" date="2018" name="Biotechnol. Biofuels">
        <title>Integrative visual omics of the white-rot fungus Polyporus brumalis exposes the biotechnological potential of its oxidative enzymes for delignifying raw plant biomass.</title>
        <authorList>
            <person name="Miyauchi S."/>
            <person name="Rancon A."/>
            <person name="Drula E."/>
            <person name="Hage H."/>
            <person name="Chaduli D."/>
            <person name="Favel A."/>
            <person name="Grisel S."/>
            <person name="Henrissat B."/>
            <person name="Herpoel-Gimbert I."/>
            <person name="Ruiz-Duenas F.J."/>
            <person name="Chevret D."/>
            <person name="Hainaut M."/>
            <person name="Lin J."/>
            <person name="Wang M."/>
            <person name="Pangilinan J."/>
            <person name="Lipzen A."/>
            <person name="Lesage-Meessen L."/>
            <person name="Navarro D."/>
            <person name="Riley R."/>
            <person name="Grigoriev I.V."/>
            <person name="Zhou S."/>
            <person name="Raouche S."/>
            <person name="Rosso M.N."/>
        </authorList>
    </citation>
    <scope>NUCLEOTIDE SEQUENCE [LARGE SCALE GENOMIC DNA]</scope>
    <source>
        <strain evidence="16 17">BRFM 1820</strain>
    </source>
</reference>
<comment type="similarity">
    <text evidence="3">Belongs to the PPP phosphatase family. PP-2B subfamily.</text>
</comment>
<dbReference type="InterPro" id="IPR043360">
    <property type="entry name" value="PP2B"/>
</dbReference>
<evidence type="ECO:0000256" key="8">
    <source>
        <dbReference type="ARBA" id="ARBA00022860"/>
    </source>
</evidence>
<organism evidence="16 17">
    <name type="scientific">Lentinus brumalis</name>
    <dbReference type="NCBI Taxonomy" id="2498619"/>
    <lineage>
        <taxon>Eukaryota</taxon>
        <taxon>Fungi</taxon>
        <taxon>Dikarya</taxon>
        <taxon>Basidiomycota</taxon>
        <taxon>Agaricomycotina</taxon>
        <taxon>Agaricomycetes</taxon>
        <taxon>Polyporales</taxon>
        <taxon>Polyporaceae</taxon>
        <taxon>Lentinus</taxon>
    </lineage>
</organism>
<evidence type="ECO:0000256" key="6">
    <source>
        <dbReference type="ARBA" id="ARBA00022801"/>
    </source>
</evidence>
<evidence type="ECO:0000256" key="7">
    <source>
        <dbReference type="ARBA" id="ARBA00022833"/>
    </source>
</evidence>
<protein>
    <recommendedName>
        <fullName evidence="13">Serine/threonine-protein phosphatase</fullName>
        <ecNumber evidence="13">3.1.3.16</ecNumber>
    </recommendedName>
</protein>
<dbReference type="PRINTS" id="PR00114">
    <property type="entry name" value="STPHPHTASE"/>
</dbReference>
<evidence type="ECO:0000256" key="5">
    <source>
        <dbReference type="ARBA" id="ARBA00022723"/>
    </source>
</evidence>
<keyword evidence="17" id="KW-1185">Reference proteome</keyword>
<evidence type="ECO:0000256" key="9">
    <source>
        <dbReference type="ARBA" id="ARBA00022912"/>
    </source>
</evidence>
<comment type="subunit">
    <text evidence="4">Composed of two components (A and B), the A component is the catalytic subunit and the B component confers calcium sensitivity.</text>
</comment>
<dbReference type="InterPro" id="IPR029052">
    <property type="entry name" value="Metallo-depent_PP-like"/>
</dbReference>
<keyword evidence="7" id="KW-0862">Zinc</keyword>
<evidence type="ECO:0000313" key="17">
    <source>
        <dbReference type="Proteomes" id="UP000256964"/>
    </source>
</evidence>
<comment type="cofactor">
    <cofactor evidence="1">
        <name>Zn(2+)</name>
        <dbReference type="ChEBI" id="CHEBI:29105"/>
    </cofactor>
</comment>
<keyword evidence="6 13" id="KW-0378">Hydrolase</keyword>
<keyword evidence="9" id="KW-0904">Protein phosphatase</keyword>
<dbReference type="CDD" id="cd07416">
    <property type="entry name" value="MPP_PP2B"/>
    <property type="match status" value="1"/>
</dbReference>
<dbReference type="GO" id="GO:0046872">
    <property type="term" value="F:metal ion binding"/>
    <property type="evidence" value="ECO:0007669"/>
    <property type="project" value="UniProtKB-KW"/>
</dbReference>